<keyword evidence="1" id="KW-0472">Membrane</keyword>
<organism evidence="2 3">
    <name type="scientific">Vigna unguiculata</name>
    <name type="common">Cowpea</name>
    <dbReference type="NCBI Taxonomy" id="3917"/>
    <lineage>
        <taxon>Eukaryota</taxon>
        <taxon>Viridiplantae</taxon>
        <taxon>Streptophyta</taxon>
        <taxon>Embryophyta</taxon>
        <taxon>Tracheophyta</taxon>
        <taxon>Spermatophyta</taxon>
        <taxon>Magnoliopsida</taxon>
        <taxon>eudicotyledons</taxon>
        <taxon>Gunneridae</taxon>
        <taxon>Pentapetalae</taxon>
        <taxon>rosids</taxon>
        <taxon>fabids</taxon>
        <taxon>Fabales</taxon>
        <taxon>Fabaceae</taxon>
        <taxon>Papilionoideae</taxon>
        <taxon>50 kb inversion clade</taxon>
        <taxon>NPAAA clade</taxon>
        <taxon>indigoferoid/millettioid clade</taxon>
        <taxon>Phaseoleae</taxon>
        <taxon>Vigna</taxon>
    </lineage>
</organism>
<dbReference type="PANTHER" id="PTHR33728">
    <property type="entry name" value="CTTNBP 2 AMINO-TERMINAL-LIKE PROTEIN"/>
    <property type="match status" value="1"/>
</dbReference>
<evidence type="ECO:0000313" key="3">
    <source>
        <dbReference type="Proteomes" id="UP000501690"/>
    </source>
</evidence>
<evidence type="ECO:0000313" key="2">
    <source>
        <dbReference type="EMBL" id="QCD87817.1"/>
    </source>
</evidence>
<dbReference type="EMBL" id="CP039347">
    <property type="protein sequence ID" value="QCD87817.1"/>
    <property type="molecule type" value="Genomic_DNA"/>
</dbReference>
<gene>
    <name evidence="2" type="ORF">DEO72_LG3g2357</name>
</gene>
<proteinExistence type="predicted"/>
<sequence>MGVEATAPTVAPFRSDHWKQFDDSVNAVAFGFVATAILISMFLLLAIFERFLRQRSSAATPIDLEHQIDRGGKLENLSPKMSIYGRGVLVLMPGEQIPSFIALPVPAPCRREPMSWPIQHSSCFLPPLASMADIN</sequence>
<keyword evidence="1" id="KW-1133">Transmembrane helix</keyword>
<keyword evidence="3" id="KW-1185">Reference proteome</keyword>
<name>A0A4D6LGV5_VIGUN</name>
<reference evidence="2 3" key="1">
    <citation type="submission" date="2019-04" db="EMBL/GenBank/DDBJ databases">
        <title>An improved genome assembly and genetic linkage map for asparagus bean, Vigna unguiculata ssp. sesquipedialis.</title>
        <authorList>
            <person name="Xia Q."/>
            <person name="Zhang R."/>
            <person name="Dong Y."/>
        </authorList>
    </citation>
    <scope>NUCLEOTIDE SEQUENCE [LARGE SCALE GENOMIC DNA]</scope>
    <source>
        <tissue evidence="2">Leaf</tissue>
    </source>
</reference>
<evidence type="ECO:0000256" key="1">
    <source>
        <dbReference type="SAM" id="Phobius"/>
    </source>
</evidence>
<accession>A0A4D6LGV5</accession>
<keyword evidence="1" id="KW-0812">Transmembrane</keyword>
<dbReference type="Proteomes" id="UP000501690">
    <property type="component" value="Linkage Group LG3"/>
</dbReference>
<protein>
    <submittedName>
        <fullName evidence="2">Uncharacterized protein</fullName>
    </submittedName>
</protein>
<dbReference type="AlphaFoldDB" id="A0A4D6LGV5"/>
<feature type="transmembrane region" description="Helical" evidence="1">
    <location>
        <begin position="27"/>
        <end position="48"/>
    </location>
</feature>
<dbReference type="PANTHER" id="PTHR33728:SF13">
    <property type="entry name" value="CTTNBP 2 AMINO-TERMINAL-LIKE PROTEIN"/>
    <property type="match status" value="1"/>
</dbReference>